<feature type="region of interest" description="Disordered" evidence="1">
    <location>
        <begin position="13"/>
        <end position="109"/>
    </location>
</feature>
<keyword evidence="3" id="KW-1185">Reference proteome</keyword>
<dbReference type="Proteomes" id="UP001371456">
    <property type="component" value="Unassembled WGS sequence"/>
</dbReference>
<feature type="compositionally biased region" description="Basic residues" evidence="1">
    <location>
        <begin position="90"/>
        <end position="99"/>
    </location>
</feature>
<proteinExistence type="predicted"/>
<dbReference type="EMBL" id="JBANQN010000001">
    <property type="protein sequence ID" value="KAK6803093.1"/>
    <property type="molecule type" value="Genomic_DNA"/>
</dbReference>
<comment type="caution">
    <text evidence="2">The sequence shown here is derived from an EMBL/GenBank/DDBJ whole genome shotgun (WGS) entry which is preliminary data.</text>
</comment>
<reference evidence="2 3" key="1">
    <citation type="submission" date="2024-02" db="EMBL/GenBank/DDBJ databases">
        <title>de novo genome assembly of Solanum bulbocastanum strain 11H21.</title>
        <authorList>
            <person name="Hosaka A.J."/>
        </authorList>
    </citation>
    <scope>NUCLEOTIDE SEQUENCE [LARGE SCALE GENOMIC DNA]</scope>
    <source>
        <tissue evidence="2">Young leaves</tissue>
    </source>
</reference>
<protein>
    <submittedName>
        <fullName evidence="2">Uncharacterized protein</fullName>
    </submittedName>
</protein>
<name>A0AAN8U6Z0_SOLBU</name>
<accession>A0AAN8U6Z0</accession>
<sequence length="117" mass="13385">MNDLWEPLNKLVTKGGTLDNSKESVPKFISSTPLINLDDYENEDDNDDEEEDEEYVPSPNFKEHKVTKQNVVQAIEAPSSSSNNNTDKGKKGRHGRKKKETNNPPPYSPSCWWQCCW</sequence>
<evidence type="ECO:0000313" key="3">
    <source>
        <dbReference type="Proteomes" id="UP001371456"/>
    </source>
</evidence>
<feature type="compositionally biased region" description="Acidic residues" evidence="1">
    <location>
        <begin position="38"/>
        <end position="55"/>
    </location>
</feature>
<evidence type="ECO:0000313" key="2">
    <source>
        <dbReference type="EMBL" id="KAK6803093.1"/>
    </source>
</evidence>
<dbReference type="AlphaFoldDB" id="A0AAN8U6Z0"/>
<organism evidence="2 3">
    <name type="scientific">Solanum bulbocastanum</name>
    <name type="common">Wild potato</name>
    <dbReference type="NCBI Taxonomy" id="147425"/>
    <lineage>
        <taxon>Eukaryota</taxon>
        <taxon>Viridiplantae</taxon>
        <taxon>Streptophyta</taxon>
        <taxon>Embryophyta</taxon>
        <taxon>Tracheophyta</taxon>
        <taxon>Spermatophyta</taxon>
        <taxon>Magnoliopsida</taxon>
        <taxon>eudicotyledons</taxon>
        <taxon>Gunneridae</taxon>
        <taxon>Pentapetalae</taxon>
        <taxon>asterids</taxon>
        <taxon>lamiids</taxon>
        <taxon>Solanales</taxon>
        <taxon>Solanaceae</taxon>
        <taxon>Solanoideae</taxon>
        <taxon>Solaneae</taxon>
        <taxon>Solanum</taxon>
    </lineage>
</organism>
<evidence type="ECO:0000256" key="1">
    <source>
        <dbReference type="SAM" id="MobiDB-lite"/>
    </source>
</evidence>
<gene>
    <name evidence="2" type="ORF">RDI58_000877</name>
</gene>
<feature type="compositionally biased region" description="Polar residues" evidence="1">
    <location>
        <begin position="68"/>
        <end position="86"/>
    </location>
</feature>